<dbReference type="AlphaFoldDB" id="A0AAD6ZJE1"/>
<accession>A0AAD6ZJE1</accession>
<organism evidence="1 2">
    <name type="scientific">Mycena albidolilacea</name>
    <dbReference type="NCBI Taxonomy" id="1033008"/>
    <lineage>
        <taxon>Eukaryota</taxon>
        <taxon>Fungi</taxon>
        <taxon>Dikarya</taxon>
        <taxon>Basidiomycota</taxon>
        <taxon>Agaricomycotina</taxon>
        <taxon>Agaricomycetes</taxon>
        <taxon>Agaricomycetidae</taxon>
        <taxon>Agaricales</taxon>
        <taxon>Marasmiineae</taxon>
        <taxon>Mycenaceae</taxon>
        <taxon>Mycena</taxon>
    </lineage>
</organism>
<evidence type="ECO:0000313" key="2">
    <source>
        <dbReference type="Proteomes" id="UP001218218"/>
    </source>
</evidence>
<reference evidence="1" key="1">
    <citation type="submission" date="2023-03" db="EMBL/GenBank/DDBJ databases">
        <title>Massive genome expansion in bonnet fungi (Mycena s.s.) driven by repeated elements and novel gene families across ecological guilds.</title>
        <authorList>
            <consortium name="Lawrence Berkeley National Laboratory"/>
            <person name="Harder C.B."/>
            <person name="Miyauchi S."/>
            <person name="Viragh M."/>
            <person name="Kuo A."/>
            <person name="Thoen E."/>
            <person name="Andreopoulos B."/>
            <person name="Lu D."/>
            <person name="Skrede I."/>
            <person name="Drula E."/>
            <person name="Henrissat B."/>
            <person name="Morin E."/>
            <person name="Kohler A."/>
            <person name="Barry K."/>
            <person name="LaButti K."/>
            <person name="Morin E."/>
            <person name="Salamov A."/>
            <person name="Lipzen A."/>
            <person name="Mereny Z."/>
            <person name="Hegedus B."/>
            <person name="Baldrian P."/>
            <person name="Stursova M."/>
            <person name="Weitz H."/>
            <person name="Taylor A."/>
            <person name="Grigoriev I.V."/>
            <person name="Nagy L.G."/>
            <person name="Martin F."/>
            <person name="Kauserud H."/>
        </authorList>
    </citation>
    <scope>NUCLEOTIDE SEQUENCE</scope>
    <source>
        <strain evidence="1">CBHHK002</strain>
    </source>
</reference>
<evidence type="ECO:0000313" key="1">
    <source>
        <dbReference type="EMBL" id="KAJ7325790.1"/>
    </source>
</evidence>
<name>A0AAD6ZJE1_9AGAR</name>
<protein>
    <submittedName>
        <fullName evidence="1">Uncharacterized protein</fullName>
    </submittedName>
</protein>
<keyword evidence="2" id="KW-1185">Reference proteome</keyword>
<dbReference type="EMBL" id="JARIHO010000043">
    <property type="protein sequence ID" value="KAJ7325790.1"/>
    <property type="molecule type" value="Genomic_DNA"/>
</dbReference>
<proteinExistence type="predicted"/>
<gene>
    <name evidence="1" type="ORF">DFH08DRAFT_816868</name>
</gene>
<comment type="caution">
    <text evidence="1">The sequence shown here is derived from an EMBL/GenBank/DDBJ whole genome shotgun (WGS) entry which is preliminary data.</text>
</comment>
<dbReference type="Proteomes" id="UP001218218">
    <property type="component" value="Unassembled WGS sequence"/>
</dbReference>
<sequence>MARGGARQPRTKLAVAGHSFAGKTLPRRLDQPRQSLAKRGRTCVQELPECNTDSDMVGLPVSMLEKWKGLGGTGRRKRREKEEGKEAVKWDVKTVPRSGGCTG</sequence>